<dbReference type="PROSITE" id="PS00887">
    <property type="entry name" value="ILVD_EDD_2"/>
    <property type="match status" value="1"/>
</dbReference>
<feature type="domain" description="Dihydroxy-acid/6-phosphogluconate dehydratase N-terminal" evidence="8">
    <location>
        <begin position="22"/>
        <end position="334"/>
    </location>
</feature>
<evidence type="ECO:0000256" key="4">
    <source>
        <dbReference type="ARBA" id="ARBA00023004"/>
    </source>
</evidence>
<evidence type="ECO:0000259" key="9">
    <source>
        <dbReference type="Pfam" id="PF24877"/>
    </source>
</evidence>
<comment type="similarity">
    <text evidence="1">Belongs to the IlvD/Edd family.</text>
</comment>
<keyword evidence="3" id="KW-0479">Metal-binding</keyword>
<dbReference type="AlphaFoldDB" id="A0A154BPQ9"/>
<comment type="caution">
    <text evidence="10">The sequence shown here is derived from an EMBL/GenBank/DDBJ whole genome shotgun (WGS) entry which is preliminary data.</text>
</comment>
<dbReference type="GO" id="GO:0046872">
    <property type="term" value="F:metal ion binding"/>
    <property type="evidence" value="ECO:0007669"/>
    <property type="project" value="UniProtKB-KW"/>
</dbReference>
<dbReference type="PROSITE" id="PS00886">
    <property type="entry name" value="ILVD_EDD_1"/>
    <property type="match status" value="1"/>
</dbReference>
<keyword evidence="5" id="KW-0411">Iron-sulfur</keyword>
<keyword evidence="6" id="KW-0456">Lyase</keyword>
<keyword evidence="4" id="KW-0408">Iron</keyword>
<feature type="domain" description="Dihydroxy-acid/6-phosphogluconate dehydratase C-terminal" evidence="9">
    <location>
        <begin position="347"/>
        <end position="537"/>
    </location>
</feature>
<evidence type="ECO:0000256" key="7">
    <source>
        <dbReference type="ARBA" id="ARBA00023304"/>
    </source>
</evidence>
<dbReference type="FunFam" id="3.50.30.80:FF:000001">
    <property type="entry name" value="Dihydroxy-acid dehydratase"/>
    <property type="match status" value="1"/>
</dbReference>
<evidence type="ECO:0000259" key="8">
    <source>
        <dbReference type="Pfam" id="PF00920"/>
    </source>
</evidence>
<dbReference type="GO" id="GO:0016836">
    <property type="term" value="F:hydro-lyase activity"/>
    <property type="evidence" value="ECO:0007669"/>
    <property type="project" value="TreeGrafter"/>
</dbReference>
<dbReference type="STRING" id="1794912.AXX12_11955"/>
<dbReference type="GO" id="GO:0009082">
    <property type="term" value="P:branched-chain amino acid biosynthetic process"/>
    <property type="evidence" value="ECO:0007669"/>
    <property type="project" value="UniProtKB-KW"/>
</dbReference>
<dbReference type="InterPro" id="IPR000581">
    <property type="entry name" value="ILV_EDD_N"/>
</dbReference>
<sequence length="547" mass="58823">MTEAYFVGLMSSAGYRKKDIQKPIIGIINSYTDVNPGHKPFAELVQYVKEGIWAAGGTPGEFGVPAPCDGMAQGPGMHYILPQRDLIAASVEAMVEAHGFDGLVFLGSCDKIIPGMLMAAAHLDLPAIFLTAGAMLPYQEAGKVYCTSDLKEAIGKFKKGEIDEKTFDRWRENMCSSAGTCSMYGTANTMGAFLEATGVAPFGSSTMLFCDGRKTRQARNVGERIVELVQEGKRFSHFMNDVSLRNGIKHISASGGSTNAVLHTLALAKVMNVKFDLQDFDQVQSSVPVVAKFKPSAALNINDFHQAGGVPAVLATIKDKLDLSAPLAMGGTLGAFLNEFDETIDRNVIKTQEEALLPDGCFSIIKGNLAPLGAVVKKSGVEPQMYHHVGPAVVFNSEEEVRDYLINKTVEPGSVLVVRYEGPKGGPGMRELSIPAAMLVGMGLHTSVAMITDGRFSGATRGPCVGHITPEAWVGGPLALVEDGDIIEIDLERNLIELKVSEAEVELRRKNIQKPTRKLNGVLAAYRNGVGGAEQGAVWLYRDDWND</sequence>
<evidence type="ECO:0000256" key="6">
    <source>
        <dbReference type="ARBA" id="ARBA00023239"/>
    </source>
</evidence>
<evidence type="ECO:0000256" key="1">
    <source>
        <dbReference type="ARBA" id="ARBA00006486"/>
    </source>
</evidence>
<dbReference type="Pfam" id="PF00920">
    <property type="entry name" value="ILVD_EDD_N"/>
    <property type="match status" value="1"/>
</dbReference>
<dbReference type="EMBL" id="LSGP01000020">
    <property type="protein sequence ID" value="KYZ75926.1"/>
    <property type="molecule type" value="Genomic_DNA"/>
</dbReference>
<name>A0A154BPQ9_ANASB</name>
<keyword evidence="7" id="KW-0028">Amino-acid biosynthesis</keyword>
<gene>
    <name evidence="10" type="ORF">AXX12_11955</name>
</gene>
<proteinExistence type="inferred from homology"/>
<evidence type="ECO:0000256" key="5">
    <source>
        <dbReference type="ARBA" id="ARBA00023014"/>
    </source>
</evidence>
<protein>
    <submittedName>
        <fullName evidence="10">Dihydroxy-acid dehydratase</fullName>
    </submittedName>
</protein>
<keyword evidence="7" id="KW-0100">Branched-chain amino acid biosynthesis</keyword>
<dbReference type="GO" id="GO:0005829">
    <property type="term" value="C:cytosol"/>
    <property type="evidence" value="ECO:0007669"/>
    <property type="project" value="TreeGrafter"/>
</dbReference>
<dbReference type="InterPro" id="IPR037237">
    <property type="entry name" value="IlvD/EDD_N"/>
</dbReference>
<organism evidence="10 11">
    <name type="scientific">Anaerosporomusa subterranea</name>
    <dbReference type="NCBI Taxonomy" id="1794912"/>
    <lineage>
        <taxon>Bacteria</taxon>
        <taxon>Bacillati</taxon>
        <taxon>Bacillota</taxon>
        <taxon>Negativicutes</taxon>
        <taxon>Acetonemataceae</taxon>
        <taxon>Anaerosporomusa</taxon>
    </lineage>
</organism>
<dbReference type="SUPFAM" id="SSF52016">
    <property type="entry name" value="LeuD/IlvD-like"/>
    <property type="match status" value="1"/>
</dbReference>
<reference evidence="10 11" key="1">
    <citation type="submission" date="2016-02" db="EMBL/GenBank/DDBJ databases">
        <title>Anaerosporomusa subterraneum gen. nov., sp. nov., a spore-forming obligate anaerobe isolated from saprolite.</title>
        <authorList>
            <person name="Choi J.K."/>
            <person name="Shah M."/>
            <person name="Yee N."/>
        </authorList>
    </citation>
    <scope>NUCLEOTIDE SEQUENCE [LARGE SCALE GENOMIC DNA]</scope>
    <source>
        <strain evidence="10 11">RU4</strain>
    </source>
</reference>
<dbReference type="PANTHER" id="PTHR43661:SF3">
    <property type="entry name" value="D-XYLONATE DEHYDRATASE YAGF-RELATED"/>
    <property type="match status" value="1"/>
</dbReference>
<dbReference type="InterPro" id="IPR056740">
    <property type="entry name" value="ILV_EDD_C"/>
</dbReference>
<evidence type="ECO:0000256" key="3">
    <source>
        <dbReference type="ARBA" id="ARBA00022723"/>
    </source>
</evidence>
<dbReference type="Pfam" id="PF24877">
    <property type="entry name" value="ILV_EDD_C"/>
    <property type="match status" value="1"/>
</dbReference>
<dbReference type="Gene3D" id="3.50.30.80">
    <property type="entry name" value="IlvD/EDD C-terminal domain-like"/>
    <property type="match status" value="1"/>
</dbReference>
<evidence type="ECO:0000256" key="2">
    <source>
        <dbReference type="ARBA" id="ARBA00022714"/>
    </source>
</evidence>
<dbReference type="GO" id="GO:0051537">
    <property type="term" value="F:2 iron, 2 sulfur cluster binding"/>
    <property type="evidence" value="ECO:0007669"/>
    <property type="project" value="UniProtKB-KW"/>
</dbReference>
<dbReference type="PANTHER" id="PTHR43661">
    <property type="entry name" value="D-XYLONATE DEHYDRATASE"/>
    <property type="match status" value="1"/>
</dbReference>
<accession>A0A154BPQ9</accession>
<keyword evidence="11" id="KW-1185">Reference proteome</keyword>
<dbReference type="Proteomes" id="UP000076268">
    <property type="component" value="Unassembled WGS sequence"/>
</dbReference>
<evidence type="ECO:0000313" key="11">
    <source>
        <dbReference type="Proteomes" id="UP000076268"/>
    </source>
</evidence>
<dbReference type="InterPro" id="IPR020558">
    <property type="entry name" value="DiOHA_6PGluconate_deHydtase_CS"/>
</dbReference>
<keyword evidence="2" id="KW-0001">2Fe-2S</keyword>
<dbReference type="InterPro" id="IPR042096">
    <property type="entry name" value="Dihydro-acid_dehy_C"/>
</dbReference>
<evidence type="ECO:0000313" key="10">
    <source>
        <dbReference type="EMBL" id="KYZ75926.1"/>
    </source>
</evidence>
<dbReference type="SUPFAM" id="SSF143975">
    <property type="entry name" value="IlvD/EDD N-terminal domain-like"/>
    <property type="match status" value="1"/>
</dbReference>